<name>A0A8J3WEN0_PLARO</name>
<gene>
    <name evidence="3" type="ORF">Pro02_55470</name>
</gene>
<feature type="chain" id="PRO_5035256593" description="Serine protease" evidence="2">
    <location>
        <begin position="28"/>
        <end position="546"/>
    </location>
</feature>
<evidence type="ECO:0000256" key="1">
    <source>
        <dbReference type="ARBA" id="ARBA00022729"/>
    </source>
</evidence>
<evidence type="ECO:0000256" key="2">
    <source>
        <dbReference type="SAM" id="SignalP"/>
    </source>
</evidence>
<dbReference type="PANTHER" id="PTHR15462">
    <property type="entry name" value="SERINE PROTEASE"/>
    <property type="match status" value="1"/>
</dbReference>
<dbReference type="InterPro" id="IPR043504">
    <property type="entry name" value="Peptidase_S1_PA_chymotrypsin"/>
</dbReference>
<dbReference type="EMBL" id="BOOI01000055">
    <property type="protein sequence ID" value="GIH87139.1"/>
    <property type="molecule type" value="Genomic_DNA"/>
</dbReference>
<dbReference type="Proteomes" id="UP000655044">
    <property type="component" value="Unassembled WGS sequence"/>
</dbReference>
<dbReference type="RefSeq" id="WP_189243367.1">
    <property type="nucleotide sequence ID" value="NZ_BMQP01000036.1"/>
</dbReference>
<evidence type="ECO:0000313" key="4">
    <source>
        <dbReference type="Proteomes" id="UP000655044"/>
    </source>
</evidence>
<evidence type="ECO:0008006" key="5">
    <source>
        <dbReference type="Google" id="ProtNLM"/>
    </source>
</evidence>
<comment type="caution">
    <text evidence="3">The sequence shown here is derived from an EMBL/GenBank/DDBJ whole genome shotgun (WGS) entry which is preliminary data.</text>
</comment>
<accession>A0A8J3WEN0</accession>
<dbReference type="AlphaFoldDB" id="A0A8J3WEN0"/>
<organism evidence="3 4">
    <name type="scientific">Planobispora rosea</name>
    <dbReference type="NCBI Taxonomy" id="35762"/>
    <lineage>
        <taxon>Bacteria</taxon>
        <taxon>Bacillati</taxon>
        <taxon>Actinomycetota</taxon>
        <taxon>Actinomycetes</taxon>
        <taxon>Streptosporangiales</taxon>
        <taxon>Streptosporangiaceae</taxon>
        <taxon>Planobispora</taxon>
    </lineage>
</organism>
<sequence length="546" mass="59648">MNPRTKHLLIPLSIAGLAAALATPAQAAAEPERTPLSADRPGAYAVAKFWLDANGAALKQARQYTWDSKDVAKLVRGQGDTTDGKPGQVAPIGGEKGTSAKVRNVNLPKTAGKVFFLDHKGVPRWCSGTSIQSKYRNLVATAGHCVYDVEGNEDALRNWVFIPGYHEGKAPWGVYVGQAAFTHYNFAVHEDFDHDYAFVAVYDGFVFNGEKRVTGSEFAAWNGGKWIEPKTITADEYAAGYAKYGDLGPYKKEDKVATNVETVNPPAPADGKKYTDQEIADYVKPEGKNGVKLLAVEVTSYDYGKASDATDALRNGEKFISKSGNKGKTPISKEEYDKLLKEKASGNFLGELTAVKDKNQNEIEWYKTQYFIKKWVKSTTVTTTTYWVEQYIIGLAKNVGRLGDVVGGQGFAWNQKPGQPVFAFGYPGDAHPDGDKPYTGLTMKYCHGKTNTGTYASNAFKVEDHLALKCSMTGGSDGGPWLLKYSNSKRLGYVNGVTSLFHDQDGNDRIDFVSSPYFNGDTAEVYADANQARNARIVSDQGELLN</sequence>
<evidence type="ECO:0000313" key="3">
    <source>
        <dbReference type="EMBL" id="GIH87139.1"/>
    </source>
</evidence>
<dbReference type="SUPFAM" id="SSF50494">
    <property type="entry name" value="Trypsin-like serine proteases"/>
    <property type="match status" value="2"/>
</dbReference>
<dbReference type="Gene3D" id="2.40.10.10">
    <property type="entry name" value="Trypsin-like serine proteases"/>
    <property type="match status" value="2"/>
</dbReference>
<keyword evidence="4" id="KW-1185">Reference proteome</keyword>
<dbReference type="PANTHER" id="PTHR15462:SF19">
    <property type="entry name" value="PEPTIDASE S1 DOMAIN-CONTAINING PROTEIN"/>
    <property type="match status" value="1"/>
</dbReference>
<proteinExistence type="predicted"/>
<protein>
    <recommendedName>
        <fullName evidence="5">Serine protease</fullName>
    </recommendedName>
</protein>
<dbReference type="InterPro" id="IPR009003">
    <property type="entry name" value="Peptidase_S1_PA"/>
</dbReference>
<keyword evidence="1 2" id="KW-0732">Signal</keyword>
<dbReference type="InterPro" id="IPR050966">
    <property type="entry name" value="Glutamyl_endopeptidase"/>
</dbReference>
<reference evidence="3" key="1">
    <citation type="submission" date="2021-01" db="EMBL/GenBank/DDBJ databases">
        <title>Whole genome shotgun sequence of Planobispora rosea NBRC 15558.</title>
        <authorList>
            <person name="Komaki H."/>
            <person name="Tamura T."/>
        </authorList>
    </citation>
    <scope>NUCLEOTIDE SEQUENCE</scope>
    <source>
        <strain evidence="3">NBRC 15558</strain>
    </source>
</reference>
<feature type="signal peptide" evidence="2">
    <location>
        <begin position="1"/>
        <end position="27"/>
    </location>
</feature>